<dbReference type="Proteomes" id="UP000501128">
    <property type="component" value="Chromosome"/>
</dbReference>
<name>A0A7L5DW30_9BACT</name>
<protein>
    <submittedName>
        <fullName evidence="2">DUF3857 and transglutaminase domain-containing protein</fullName>
    </submittedName>
</protein>
<dbReference type="Pfam" id="PF12969">
    <property type="entry name" value="DUF3857"/>
    <property type="match status" value="1"/>
</dbReference>
<dbReference type="SUPFAM" id="SSF54001">
    <property type="entry name" value="Cysteine proteinases"/>
    <property type="match status" value="1"/>
</dbReference>
<evidence type="ECO:0000313" key="3">
    <source>
        <dbReference type="Proteomes" id="UP000501128"/>
    </source>
</evidence>
<dbReference type="EMBL" id="CP051677">
    <property type="protein sequence ID" value="QJD80838.1"/>
    <property type="molecule type" value="Genomic_DNA"/>
</dbReference>
<dbReference type="Gene3D" id="2.60.40.3140">
    <property type="match status" value="1"/>
</dbReference>
<evidence type="ECO:0000313" key="2">
    <source>
        <dbReference type="EMBL" id="QJD80838.1"/>
    </source>
</evidence>
<dbReference type="KEGG" id="srho:HH216_22240"/>
<keyword evidence="3" id="KW-1185">Reference proteome</keyword>
<dbReference type="Gene3D" id="3.10.620.30">
    <property type="match status" value="1"/>
</dbReference>
<dbReference type="InterPro" id="IPR038765">
    <property type="entry name" value="Papain-like_cys_pep_sf"/>
</dbReference>
<dbReference type="Gene3D" id="2.60.120.1130">
    <property type="match status" value="1"/>
</dbReference>
<dbReference type="AlphaFoldDB" id="A0A7L5DW30"/>
<accession>A0A7L5DW30</accession>
<gene>
    <name evidence="2" type="ORF">HH216_22240</name>
</gene>
<proteinExistence type="predicted"/>
<sequence length="638" mass="71064">MKYTLIGLLCLGGKLACAQSEYQSSTLPDALRENAHSVVRRHETQFIVKSPGEATKRVRRVVTVLDEQGDDQAVQVAGYDKLSAIDEFTGALYDASGTLIRKLKKADIADQSSQSTQGFYDDQRYRSASFPKQPGYPYTVEFVLETTEKNLMLYPTWIPQNDEHLSVEQATFTVQMPKGLTLRHKAVNISAPVSVSTTSDGRQSFTWTLANLPALVLEPLSPPAREQLPIVYTAPSAFDVQRYSGNLSTWRDLGRFYHTLNAGRDQLPEAVQQEVVDLVKSEPTTAGKVARIYRHLQDHTRYVSIQLGIGGWQTIDAASVAKSHYGDCKALTNYMKAMLTVAGIPAYPVLVRAGENESDARIDFPSFQFNHVVLCVPNGRDTTFLECTNNLMPPGYMSDFTGNRHGLLVLPDGGRIIQMPVYRPADNRQQRQIQVTIGSDGTATAAVRTHYTGLQHDTYAQAMHALSHDEQRNWLIKRISIPSFELGAFGYKAEVGPLPAVTENLSLTARQWAKTSGSRLFLPLNLLSAQTTVPPTLSTPRRTPLVMNTNYDYEDTDTVVYQVPEGYAPEFKLDPTVIESAFGRYSAQVAVEGKKVTYIRRMSMHGGRYPATTYTDWVAFRRKVARADRAQLVFVKSN</sequence>
<dbReference type="InterPro" id="IPR024618">
    <property type="entry name" value="DUF3857"/>
</dbReference>
<evidence type="ECO:0000259" key="1">
    <source>
        <dbReference type="Pfam" id="PF12969"/>
    </source>
</evidence>
<feature type="domain" description="DUF3857" evidence="1">
    <location>
        <begin position="52"/>
        <end position="214"/>
    </location>
</feature>
<dbReference type="RefSeq" id="WP_169552858.1">
    <property type="nucleotide sequence ID" value="NZ_CP051677.1"/>
</dbReference>
<organism evidence="2 3">
    <name type="scientific">Spirosoma rhododendri</name>
    <dbReference type="NCBI Taxonomy" id="2728024"/>
    <lineage>
        <taxon>Bacteria</taxon>
        <taxon>Pseudomonadati</taxon>
        <taxon>Bacteroidota</taxon>
        <taxon>Cytophagia</taxon>
        <taxon>Cytophagales</taxon>
        <taxon>Cytophagaceae</taxon>
        <taxon>Spirosoma</taxon>
    </lineage>
</organism>
<reference evidence="2 3" key="1">
    <citation type="submission" date="2020-04" db="EMBL/GenBank/DDBJ databases">
        <title>Genome sequencing of novel species.</title>
        <authorList>
            <person name="Heo J."/>
            <person name="Kim S.-J."/>
            <person name="Kim J.-S."/>
            <person name="Hong S.-B."/>
            <person name="Kwon S.-W."/>
        </authorList>
    </citation>
    <scope>NUCLEOTIDE SEQUENCE [LARGE SCALE GENOMIC DNA]</scope>
    <source>
        <strain evidence="2 3">CJU-R4</strain>
    </source>
</reference>